<proteinExistence type="predicted"/>
<dbReference type="RefSeq" id="WP_179586393.1">
    <property type="nucleotide sequence ID" value="NZ_JACBYR010000001.1"/>
</dbReference>
<dbReference type="GO" id="GO:0000976">
    <property type="term" value="F:transcription cis-regulatory region binding"/>
    <property type="evidence" value="ECO:0007669"/>
    <property type="project" value="TreeGrafter"/>
</dbReference>
<organism evidence="7 8">
    <name type="scientific">Pigmentiphaga litoralis</name>
    <dbReference type="NCBI Taxonomy" id="516702"/>
    <lineage>
        <taxon>Bacteria</taxon>
        <taxon>Pseudomonadati</taxon>
        <taxon>Pseudomonadota</taxon>
        <taxon>Betaproteobacteria</taxon>
        <taxon>Burkholderiales</taxon>
        <taxon>Alcaligenaceae</taxon>
        <taxon>Pigmentiphaga</taxon>
    </lineage>
</organism>
<evidence type="ECO:0000256" key="2">
    <source>
        <dbReference type="ARBA" id="ARBA00023015"/>
    </source>
</evidence>
<dbReference type="InterPro" id="IPR023772">
    <property type="entry name" value="DNA-bd_HTH_TetR-type_CS"/>
</dbReference>
<comment type="caution">
    <text evidence="7">The sequence shown here is derived from an EMBL/GenBank/DDBJ whole genome shotgun (WGS) entry which is preliminary data.</text>
</comment>
<dbReference type="GO" id="GO:0003700">
    <property type="term" value="F:DNA-binding transcription factor activity"/>
    <property type="evidence" value="ECO:0007669"/>
    <property type="project" value="TreeGrafter"/>
</dbReference>
<reference evidence="7 8" key="1">
    <citation type="submission" date="2020-07" db="EMBL/GenBank/DDBJ databases">
        <title>Genomic Encyclopedia of Type Strains, Phase IV (KMG-V): Genome sequencing to study the core and pangenomes of soil and plant-associated prokaryotes.</title>
        <authorList>
            <person name="Whitman W."/>
        </authorList>
    </citation>
    <scope>NUCLEOTIDE SEQUENCE [LARGE SCALE GENOMIC DNA]</scope>
    <source>
        <strain evidence="7 8">SAS40</strain>
    </source>
</reference>
<evidence type="ECO:0000256" key="4">
    <source>
        <dbReference type="ARBA" id="ARBA00023163"/>
    </source>
</evidence>
<feature type="domain" description="HTH tetR-type" evidence="6">
    <location>
        <begin position="10"/>
        <end position="70"/>
    </location>
</feature>
<dbReference type="SUPFAM" id="SSF46689">
    <property type="entry name" value="Homeodomain-like"/>
    <property type="match status" value="1"/>
</dbReference>
<dbReference type="PANTHER" id="PTHR30055">
    <property type="entry name" value="HTH-TYPE TRANSCRIPTIONAL REGULATOR RUTR"/>
    <property type="match status" value="1"/>
</dbReference>
<dbReference type="InterPro" id="IPR036271">
    <property type="entry name" value="Tet_transcr_reg_TetR-rel_C_sf"/>
</dbReference>
<dbReference type="SUPFAM" id="SSF48498">
    <property type="entry name" value="Tetracyclin repressor-like, C-terminal domain"/>
    <property type="match status" value="1"/>
</dbReference>
<dbReference type="InterPro" id="IPR013572">
    <property type="entry name" value="Tscrpt_reg_MAATS_C"/>
</dbReference>
<dbReference type="Pfam" id="PF08361">
    <property type="entry name" value="TetR_C_2"/>
    <property type="match status" value="1"/>
</dbReference>
<dbReference type="PANTHER" id="PTHR30055:SF240">
    <property type="entry name" value="HTH-TYPE TRANSCRIPTIONAL REGULATOR ACRR"/>
    <property type="match status" value="1"/>
</dbReference>
<evidence type="ECO:0000256" key="5">
    <source>
        <dbReference type="PROSITE-ProRule" id="PRU00335"/>
    </source>
</evidence>
<accession>A0A7Y9LN85</accession>
<dbReference type="EMBL" id="JACBYR010000001">
    <property type="protein sequence ID" value="NYE83040.1"/>
    <property type="molecule type" value="Genomic_DNA"/>
</dbReference>
<name>A0A7Y9LN85_9BURK</name>
<evidence type="ECO:0000313" key="7">
    <source>
        <dbReference type="EMBL" id="NYE83040.1"/>
    </source>
</evidence>
<keyword evidence="1" id="KW-0678">Repressor</keyword>
<protein>
    <submittedName>
        <fullName evidence="7">TetR/AcrR family acrAB operon transcriptional repressor</fullName>
    </submittedName>
</protein>
<dbReference type="InterPro" id="IPR050109">
    <property type="entry name" value="HTH-type_TetR-like_transc_reg"/>
</dbReference>
<evidence type="ECO:0000256" key="3">
    <source>
        <dbReference type="ARBA" id="ARBA00023125"/>
    </source>
</evidence>
<dbReference type="Proteomes" id="UP000542125">
    <property type="component" value="Unassembled WGS sequence"/>
</dbReference>
<sequence length="207" mass="23406">MVRKTKEEALETRARILATAEQIFSEQGVAHTSLQDIAVAANVTRGAIYWHFKNKIDLLDAMVQRVKTPMEEGLRRSSDVSASDPLGQLRQSATETLNLVREDPSARRVCEILIFKCEYVAETIDLQRRHHEDRNNSLAHYEAAFRNAMARNQLTEAVDPRHAAIGFHAMLYGILMDWLLAPEEFDLTVVGTNMVDTFIAGLKNTRP</sequence>
<gene>
    <name evidence="7" type="ORF">FHW18_002311</name>
</gene>
<feature type="DNA-binding region" description="H-T-H motif" evidence="5">
    <location>
        <begin position="33"/>
        <end position="52"/>
    </location>
</feature>
<dbReference type="InterPro" id="IPR001647">
    <property type="entry name" value="HTH_TetR"/>
</dbReference>
<dbReference type="Pfam" id="PF00440">
    <property type="entry name" value="TetR_N"/>
    <property type="match status" value="1"/>
</dbReference>
<dbReference type="PROSITE" id="PS01081">
    <property type="entry name" value="HTH_TETR_1"/>
    <property type="match status" value="1"/>
</dbReference>
<keyword evidence="8" id="KW-1185">Reference proteome</keyword>
<dbReference type="PROSITE" id="PS50977">
    <property type="entry name" value="HTH_TETR_2"/>
    <property type="match status" value="1"/>
</dbReference>
<dbReference type="PRINTS" id="PR00455">
    <property type="entry name" value="HTHTETR"/>
</dbReference>
<keyword evidence="2" id="KW-0805">Transcription regulation</keyword>
<evidence type="ECO:0000256" key="1">
    <source>
        <dbReference type="ARBA" id="ARBA00022491"/>
    </source>
</evidence>
<keyword evidence="3 5" id="KW-0238">DNA-binding</keyword>
<dbReference type="AlphaFoldDB" id="A0A7Y9LN85"/>
<evidence type="ECO:0000313" key="8">
    <source>
        <dbReference type="Proteomes" id="UP000542125"/>
    </source>
</evidence>
<dbReference type="InterPro" id="IPR009057">
    <property type="entry name" value="Homeodomain-like_sf"/>
</dbReference>
<dbReference type="Gene3D" id="1.10.357.10">
    <property type="entry name" value="Tetracycline Repressor, domain 2"/>
    <property type="match status" value="1"/>
</dbReference>
<evidence type="ECO:0000259" key="6">
    <source>
        <dbReference type="PROSITE" id="PS50977"/>
    </source>
</evidence>
<keyword evidence="4" id="KW-0804">Transcription</keyword>